<comment type="caution">
    <text evidence="3">The sequence shown here is derived from an EMBL/GenBank/DDBJ whole genome shotgun (WGS) entry which is preliminary data.</text>
</comment>
<dbReference type="AlphaFoldDB" id="A0A7W6F7C6"/>
<keyword evidence="5" id="KW-1185">Reference proteome</keyword>
<organism evidence="3 4">
    <name type="scientific">Methylobacterium brachythecii</name>
    <dbReference type="NCBI Taxonomy" id="1176177"/>
    <lineage>
        <taxon>Bacteria</taxon>
        <taxon>Pseudomonadati</taxon>
        <taxon>Pseudomonadota</taxon>
        <taxon>Alphaproteobacteria</taxon>
        <taxon>Hyphomicrobiales</taxon>
        <taxon>Methylobacteriaceae</taxon>
        <taxon>Methylobacterium</taxon>
    </lineage>
</organism>
<dbReference type="EMBL" id="JACIDN010000004">
    <property type="protein sequence ID" value="MBB3903228.1"/>
    <property type="molecule type" value="Genomic_DNA"/>
</dbReference>
<dbReference type="Proteomes" id="UP001156881">
    <property type="component" value="Unassembled WGS sequence"/>
</dbReference>
<evidence type="ECO:0000313" key="5">
    <source>
        <dbReference type="Proteomes" id="UP001156881"/>
    </source>
</evidence>
<reference evidence="2" key="1">
    <citation type="journal article" date="2014" name="Int. J. Syst. Evol. Microbiol.">
        <title>Complete genome of a new Firmicutes species belonging to the dominant human colonic microbiota ('Ruminococcus bicirculans') reveals two chromosomes and a selective capacity to utilize plant glucans.</title>
        <authorList>
            <consortium name="NISC Comparative Sequencing Program"/>
            <person name="Wegmann U."/>
            <person name="Louis P."/>
            <person name="Goesmann A."/>
            <person name="Henrissat B."/>
            <person name="Duncan S.H."/>
            <person name="Flint H.J."/>
        </authorList>
    </citation>
    <scope>NUCLEOTIDE SEQUENCE</scope>
    <source>
        <strain evidence="2">NBRC 107710</strain>
    </source>
</reference>
<dbReference type="RefSeq" id="WP_183505928.1">
    <property type="nucleotide sequence ID" value="NZ_BSPG01000031.1"/>
</dbReference>
<evidence type="ECO:0000313" key="3">
    <source>
        <dbReference type="EMBL" id="MBB3903228.1"/>
    </source>
</evidence>
<proteinExistence type="predicted"/>
<reference evidence="2" key="4">
    <citation type="submission" date="2023-01" db="EMBL/GenBank/DDBJ databases">
        <title>Draft genome sequence of Methylobacterium brachythecii strain NBRC 107710.</title>
        <authorList>
            <person name="Sun Q."/>
            <person name="Mori K."/>
        </authorList>
    </citation>
    <scope>NUCLEOTIDE SEQUENCE</scope>
    <source>
        <strain evidence="2">NBRC 107710</strain>
    </source>
</reference>
<evidence type="ECO:0000256" key="1">
    <source>
        <dbReference type="SAM" id="MobiDB-lite"/>
    </source>
</evidence>
<evidence type="ECO:0000313" key="2">
    <source>
        <dbReference type="EMBL" id="GLS46006.1"/>
    </source>
</evidence>
<name>A0A7W6F7C6_9HYPH</name>
<reference evidence="3 4" key="3">
    <citation type="submission" date="2020-08" db="EMBL/GenBank/DDBJ databases">
        <title>Genomic Encyclopedia of Type Strains, Phase IV (KMG-IV): sequencing the most valuable type-strain genomes for metagenomic binning, comparative biology and taxonomic classification.</title>
        <authorList>
            <person name="Goeker M."/>
        </authorList>
    </citation>
    <scope>NUCLEOTIDE SEQUENCE [LARGE SCALE GENOMIC DNA]</scope>
    <source>
        <strain evidence="3 4">DSM 24105</strain>
    </source>
</reference>
<feature type="region of interest" description="Disordered" evidence="1">
    <location>
        <begin position="1"/>
        <end position="23"/>
    </location>
</feature>
<dbReference type="EMBL" id="BSPG01000031">
    <property type="protein sequence ID" value="GLS46006.1"/>
    <property type="molecule type" value="Genomic_DNA"/>
</dbReference>
<feature type="compositionally biased region" description="Pro residues" evidence="1">
    <location>
        <begin position="76"/>
        <end position="86"/>
    </location>
</feature>
<gene>
    <name evidence="2" type="ORF">GCM10007884_39970</name>
    <name evidence="3" type="ORF">GGR33_002730</name>
</gene>
<feature type="region of interest" description="Disordered" evidence="1">
    <location>
        <begin position="54"/>
        <end position="107"/>
    </location>
</feature>
<dbReference type="Proteomes" id="UP000517759">
    <property type="component" value="Unassembled WGS sequence"/>
</dbReference>
<sequence length="163" mass="17711">MILTGPATRLAAAGNPSGNSTMSHPVVRRLAGFGLGALAVATALPALAADFAYPPYPGSEPQPSRVYRDEPIGDDLPPPPPPPPHRPAAYGPRFAAGPYGGPPPEDCRTIVKHRIDAFGDEVERRVRICDERPVPRFRPSFYRPHPVPPADVPYDRWDGPPRW</sequence>
<accession>A0A7W6F7C6</accession>
<protein>
    <submittedName>
        <fullName evidence="3">Uncharacterized protein</fullName>
    </submittedName>
</protein>
<evidence type="ECO:0000313" key="4">
    <source>
        <dbReference type="Proteomes" id="UP000517759"/>
    </source>
</evidence>
<reference evidence="5" key="2">
    <citation type="journal article" date="2019" name="Int. J. Syst. Evol. Microbiol.">
        <title>The Global Catalogue of Microorganisms (GCM) 10K type strain sequencing project: providing services to taxonomists for standard genome sequencing and annotation.</title>
        <authorList>
            <consortium name="The Broad Institute Genomics Platform"/>
            <consortium name="The Broad Institute Genome Sequencing Center for Infectious Disease"/>
            <person name="Wu L."/>
            <person name="Ma J."/>
        </authorList>
    </citation>
    <scope>NUCLEOTIDE SEQUENCE [LARGE SCALE GENOMIC DNA]</scope>
    <source>
        <strain evidence="5">NBRC 107710</strain>
    </source>
</reference>